<accession>A0AAV4SF33</accession>
<reference evidence="1 2" key="1">
    <citation type="submission" date="2021-06" db="EMBL/GenBank/DDBJ databases">
        <title>Caerostris extrusa draft genome.</title>
        <authorList>
            <person name="Kono N."/>
            <person name="Arakawa K."/>
        </authorList>
    </citation>
    <scope>NUCLEOTIDE SEQUENCE [LARGE SCALE GENOMIC DNA]</scope>
</reference>
<protein>
    <submittedName>
        <fullName evidence="1">Uncharacterized protein</fullName>
    </submittedName>
</protein>
<organism evidence="1 2">
    <name type="scientific">Caerostris extrusa</name>
    <name type="common">Bark spider</name>
    <name type="synonym">Caerostris bankana</name>
    <dbReference type="NCBI Taxonomy" id="172846"/>
    <lineage>
        <taxon>Eukaryota</taxon>
        <taxon>Metazoa</taxon>
        <taxon>Ecdysozoa</taxon>
        <taxon>Arthropoda</taxon>
        <taxon>Chelicerata</taxon>
        <taxon>Arachnida</taxon>
        <taxon>Araneae</taxon>
        <taxon>Araneomorphae</taxon>
        <taxon>Entelegynae</taxon>
        <taxon>Araneoidea</taxon>
        <taxon>Araneidae</taxon>
        <taxon>Caerostris</taxon>
    </lineage>
</organism>
<feature type="non-terminal residue" evidence="1">
    <location>
        <position position="1"/>
    </location>
</feature>
<proteinExistence type="predicted"/>
<name>A0AAV4SF33_CAEEX</name>
<evidence type="ECO:0000313" key="1">
    <source>
        <dbReference type="EMBL" id="GIY32790.1"/>
    </source>
</evidence>
<dbReference type="AlphaFoldDB" id="A0AAV4SF33"/>
<gene>
    <name evidence="1" type="ORF">CEXT_511831</name>
</gene>
<dbReference type="EMBL" id="BPLR01009546">
    <property type="protein sequence ID" value="GIY32790.1"/>
    <property type="molecule type" value="Genomic_DNA"/>
</dbReference>
<dbReference type="Proteomes" id="UP001054945">
    <property type="component" value="Unassembled WGS sequence"/>
</dbReference>
<keyword evidence="2" id="KW-1185">Reference proteome</keyword>
<evidence type="ECO:0000313" key="2">
    <source>
        <dbReference type="Proteomes" id="UP001054945"/>
    </source>
</evidence>
<comment type="caution">
    <text evidence="1">The sequence shown here is derived from an EMBL/GenBank/DDBJ whole genome shotgun (WGS) entry which is preliminary data.</text>
</comment>
<sequence length="59" mass="6724">TYPTLPPPFARLWDVLGKQPTEKKFHFAGGAFECSSEPPRHRHIFSRCVTYDFPSIGMA</sequence>